<sequence length="353" mass="37621">MSTVIQASTEIDLEDAAVARKKPEDSTDRERAMSATGDVVFAVSDGVLLLDVAGPVQVFDSAGGYRVRLASVDGRPVRADVGISLSVDLALSELDGDVDTLVVPGYPRDEYAGVAPELVDAVRRVAAGARRVVSVCTGAFLLARAGLLDGRRATTHWEACAALAETFPEVRVEPDAIYVRDGPIVTSAGVTAGIDVALALVGEDRGEERARAVAKYLVVFLQRPGGQSQFRDRDAVAGPRSATLRRALDLVAADPSGDHRLTTMAAALAVSERHLSRLFRRELAMTCGQFVERLRVEAAQALLESGEDTVPDVARACGFGSGETMRRAFLRVLGVPPSAYRHRFRLAGQRTAP</sequence>
<keyword evidence="1" id="KW-0805">Transcription regulation</keyword>
<dbReference type="RefSeq" id="WP_364455396.1">
    <property type="nucleotide sequence ID" value="NZ_JBFARM010000008.1"/>
</dbReference>
<evidence type="ECO:0000313" key="5">
    <source>
        <dbReference type="Proteomes" id="UP001552427"/>
    </source>
</evidence>
<dbReference type="Pfam" id="PF01965">
    <property type="entry name" value="DJ-1_PfpI"/>
    <property type="match status" value="1"/>
</dbReference>
<dbReference type="InterPro" id="IPR052158">
    <property type="entry name" value="INH-QAR"/>
</dbReference>
<dbReference type="Gene3D" id="3.40.50.880">
    <property type="match status" value="1"/>
</dbReference>
<gene>
    <name evidence="4" type="ORF">AB0K40_28010</name>
</gene>
<dbReference type="Pfam" id="PF12833">
    <property type="entry name" value="HTH_18"/>
    <property type="match status" value="1"/>
</dbReference>
<feature type="domain" description="HTH araC/xylS-type" evidence="3">
    <location>
        <begin position="245"/>
        <end position="343"/>
    </location>
</feature>
<dbReference type="SMART" id="SM00342">
    <property type="entry name" value="HTH_ARAC"/>
    <property type="match status" value="1"/>
</dbReference>
<protein>
    <submittedName>
        <fullName evidence="4">GlxA family transcriptional regulator</fullName>
    </submittedName>
</protein>
<dbReference type="PANTHER" id="PTHR43130">
    <property type="entry name" value="ARAC-FAMILY TRANSCRIPTIONAL REGULATOR"/>
    <property type="match status" value="1"/>
</dbReference>
<dbReference type="PROSITE" id="PS01124">
    <property type="entry name" value="HTH_ARAC_FAMILY_2"/>
    <property type="match status" value="1"/>
</dbReference>
<dbReference type="Gene3D" id="1.10.10.60">
    <property type="entry name" value="Homeodomain-like"/>
    <property type="match status" value="1"/>
</dbReference>
<dbReference type="InterPro" id="IPR029062">
    <property type="entry name" value="Class_I_gatase-like"/>
</dbReference>
<proteinExistence type="predicted"/>
<dbReference type="CDD" id="cd03137">
    <property type="entry name" value="GATase1_AraC_1"/>
    <property type="match status" value="1"/>
</dbReference>
<dbReference type="InterPro" id="IPR009057">
    <property type="entry name" value="Homeodomain-like_sf"/>
</dbReference>
<evidence type="ECO:0000256" key="2">
    <source>
        <dbReference type="ARBA" id="ARBA00023163"/>
    </source>
</evidence>
<accession>A0ABV3HA05</accession>
<dbReference type="Proteomes" id="UP001552427">
    <property type="component" value="Unassembled WGS sequence"/>
</dbReference>
<dbReference type="SUPFAM" id="SSF52317">
    <property type="entry name" value="Class I glutamine amidotransferase-like"/>
    <property type="match status" value="1"/>
</dbReference>
<dbReference type="InterPro" id="IPR018060">
    <property type="entry name" value="HTH_AraC"/>
</dbReference>
<dbReference type="InterPro" id="IPR002818">
    <property type="entry name" value="DJ-1/PfpI"/>
</dbReference>
<organism evidence="4 5">
    <name type="scientific">Nonomuraea bangladeshensis</name>
    <dbReference type="NCBI Taxonomy" id="404385"/>
    <lineage>
        <taxon>Bacteria</taxon>
        <taxon>Bacillati</taxon>
        <taxon>Actinomycetota</taxon>
        <taxon>Actinomycetes</taxon>
        <taxon>Streptosporangiales</taxon>
        <taxon>Streptosporangiaceae</taxon>
        <taxon>Nonomuraea</taxon>
    </lineage>
</organism>
<name>A0ABV3HA05_9ACTN</name>
<evidence type="ECO:0000313" key="4">
    <source>
        <dbReference type="EMBL" id="MEV4289361.1"/>
    </source>
</evidence>
<comment type="caution">
    <text evidence="4">The sequence shown here is derived from an EMBL/GenBank/DDBJ whole genome shotgun (WGS) entry which is preliminary data.</text>
</comment>
<evidence type="ECO:0000259" key="3">
    <source>
        <dbReference type="PROSITE" id="PS01124"/>
    </source>
</evidence>
<keyword evidence="5" id="KW-1185">Reference proteome</keyword>
<dbReference type="SUPFAM" id="SSF46689">
    <property type="entry name" value="Homeodomain-like"/>
    <property type="match status" value="2"/>
</dbReference>
<evidence type="ECO:0000256" key="1">
    <source>
        <dbReference type="ARBA" id="ARBA00023015"/>
    </source>
</evidence>
<keyword evidence="2" id="KW-0804">Transcription</keyword>
<dbReference type="EMBL" id="JBFARM010000008">
    <property type="protein sequence ID" value="MEV4289361.1"/>
    <property type="molecule type" value="Genomic_DNA"/>
</dbReference>
<dbReference type="PANTHER" id="PTHR43130:SF3">
    <property type="entry name" value="HTH-TYPE TRANSCRIPTIONAL REGULATOR RV1931C"/>
    <property type="match status" value="1"/>
</dbReference>
<reference evidence="4 5" key="1">
    <citation type="submission" date="2024-06" db="EMBL/GenBank/DDBJ databases">
        <title>The Natural Products Discovery Center: Release of the First 8490 Sequenced Strains for Exploring Actinobacteria Biosynthetic Diversity.</title>
        <authorList>
            <person name="Kalkreuter E."/>
            <person name="Kautsar S.A."/>
            <person name="Yang D."/>
            <person name="Bader C.D."/>
            <person name="Teijaro C.N."/>
            <person name="Fluegel L."/>
            <person name="Davis C.M."/>
            <person name="Simpson J.R."/>
            <person name="Lauterbach L."/>
            <person name="Steele A.D."/>
            <person name="Gui C."/>
            <person name="Meng S."/>
            <person name="Li G."/>
            <person name="Viehrig K."/>
            <person name="Ye F."/>
            <person name="Su P."/>
            <person name="Kiefer A.F."/>
            <person name="Nichols A."/>
            <person name="Cepeda A.J."/>
            <person name="Yan W."/>
            <person name="Fan B."/>
            <person name="Jiang Y."/>
            <person name="Adhikari A."/>
            <person name="Zheng C.-J."/>
            <person name="Schuster L."/>
            <person name="Cowan T.M."/>
            <person name="Smanski M.J."/>
            <person name="Chevrette M.G."/>
            <person name="De Carvalho L.P.S."/>
            <person name="Shen B."/>
        </authorList>
    </citation>
    <scope>NUCLEOTIDE SEQUENCE [LARGE SCALE GENOMIC DNA]</scope>
    <source>
        <strain evidence="4 5">NPDC049574</strain>
    </source>
</reference>